<dbReference type="Proteomes" id="UP001176941">
    <property type="component" value="Chromosome 31"/>
</dbReference>
<feature type="compositionally biased region" description="Low complexity" evidence="1">
    <location>
        <begin position="134"/>
        <end position="144"/>
    </location>
</feature>
<organism evidence="2 3">
    <name type="scientific">Rangifer tarandus platyrhynchus</name>
    <name type="common">Svalbard reindeer</name>
    <dbReference type="NCBI Taxonomy" id="3082113"/>
    <lineage>
        <taxon>Eukaryota</taxon>
        <taxon>Metazoa</taxon>
        <taxon>Chordata</taxon>
        <taxon>Craniata</taxon>
        <taxon>Vertebrata</taxon>
        <taxon>Euteleostomi</taxon>
        <taxon>Mammalia</taxon>
        <taxon>Eutheria</taxon>
        <taxon>Laurasiatheria</taxon>
        <taxon>Artiodactyla</taxon>
        <taxon>Ruminantia</taxon>
        <taxon>Pecora</taxon>
        <taxon>Cervidae</taxon>
        <taxon>Odocoileinae</taxon>
        <taxon>Rangifer</taxon>
    </lineage>
</organism>
<gene>
    <name evidence="2" type="ORF">MRATA1EN1_LOCUS20835</name>
</gene>
<name>A0ABN8ZGY2_RANTA</name>
<evidence type="ECO:0000313" key="3">
    <source>
        <dbReference type="Proteomes" id="UP001176941"/>
    </source>
</evidence>
<feature type="compositionally biased region" description="Gly residues" evidence="1">
    <location>
        <begin position="196"/>
        <end position="206"/>
    </location>
</feature>
<evidence type="ECO:0000313" key="2">
    <source>
        <dbReference type="EMBL" id="CAI9171873.1"/>
    </source>
</evidence>
<evidence type="ECO:0000256" key="1">
    <source>
        <dbReference type="SAM" id="MobiDB-lite"/>
    </source>
</evidence>
<feature type="compositionally biased region" description="Low complexity" evidence="1">
    <location>
        <begin position="94"/>
        <end position="116"/>
    </location>
</feature>
<dbReference type="EMBL" id="OX459967">
    <property type="protein sequence ID" value="CAI9171873.1"/>
    <property type="molecule type" value="Genomic_DNA"/>
</dbReference>
<accession>A0ABN8ZGY2</accession>
<keyword evidence="3" id="KW-1185">Reference proteome</keyword>
<protein>
    <recommendedName>
        <fullName evidence="4">Collagen alpha-1(I) chain-like</fullName>
    </recommendedName>
</protein>
<proteinExistence type="predicted"/>
<feature type="compositionally biased region" description="Gly residues" evidence="1">
    <location>
        <begin position="83"/>
        <end position="93"/>
    </location>
</feature>
<feature type="region of interest" description="Disordered" evidence="1">
    <location>
        <begin position="1"/>
        <end position="272"/>
    </location>
</feature>
<evidence type="ECO:0008006" key="4">
    <source>
        <dbReference type="Google" id="ProtNLM"/>
    </source>
</evidence>
<feature type="compositionally biased region" description="Gly residues" evidence="1">
    <location>
        <begin position="213"/>
        <end position="228"/>
    </location>
</feature>
<feature type="compositionally biased region" description="Low complexity" evidence="1">
    <location>
        <begin position="186"/>
        <end position="195"/>
    </location>
</feature>
<sequence>MGACAHRWPQGMQSRRRLPSALHQQTEVNKRKKVSSRRWSTGSSGGAEKGPRPRAPPAGTTGRTPARPAGRTEGRAGGRRCGRAGGLAGGRGKALGPRLGRASMQRAAPSRPLAPGGPAPRRREAGGGRGGQRGVSPRVAVPRSSARRAQLRAAGCPVSGVRCRRAGRRAAAQTAGRGRGEGRAGPRGARASSGPGPSGGAPGCGAGRERLGVAGGEGGAPGAPGAGGRSPIPSRGLRVRWAAARGRGGRAAPRKAGSDGGRRQSRGDLPPP</sequence>
<feature type="compositionally biased region" description="Low complexity" evidence="1">
    <location>
        <begin position="229"/>
        <end position="255"/>
    </location>
</feature>
<reference evidence="2" key="1">
    <citation type="submission" date="2023-04" db="EMBL/GenBank/DDBJ databases">
        <authorList>
            <consortium name="ELIXIR-Norway"/>
        </authorList>
    </citation>
    <scope>NUCLEOTIDE SEQUENCE [LARGE SCALE GENOMIC DNA]</scope>
</reference>
<feature type="compositionally biased region" description="Basic and acidic residues" evidence="1">
    <location>
        <begin position="256"/>
        <end position="266"/>
    </location>
</feature>